<feature type="compositionally biased region" description="Low complexity" evidence="6">
    <location>
        <begin position="20"/>
        <end position="30"/>
    </location>
</feature>
<dbReference type="STRING" id="683960.A0A1E3NXA7"/>
<dbReference type="PROSITE" id="PS50048">
    <property type="entry name" value="ZN2_CY6_FUNGAL_2"/>
    <property type="match status" value="1"/>
</dbReference>
<keyword evidence="9" id="KW-1185">Reference proteome</keyword>
<feature type="region of interest" description="Disordered" evidence="6">
    <location>
        <begin position="126"/>
        <end position="165"/>
    </location>
</feature>
<feature type="compositionally biased region" description="Low complexity" evidence="6">
    <location>
        <begin position="199"/>
        <end position="216"/>
    </location>
</feature>
<keyword evidence="3" id="KW-0238">DNA-binding</keyword>
<feature type="region of interest" description="Disordered" evidence="6">
    <location>
        <begin position="1"/>
        <end position="30"/>
    </location>
</feature>
<feature type="region of interest" description="Disordered" evidence="6">
    <location>
        <begin position="178"/>
        <end position="216"/>
    </location>
</feature>
<evidence type="ECO:0000256" key="3">
    <source>
        <dbReference type="ARBA" id="ARBA00023125"/>
    </source>
</evidence>
<dbReference type="GeneID" id="30202490"/>
<dbReference type="SMART" id="SM00066">
    <property type="entry name" value="GAL4"/>
    <property type="match status" value="1"/>
</dbReference>
<dbReference type="PROSITE" id="PS00463">
    <property type="entry name" value="ZN2_CY6_FUNGAL_1"/>
    <property type="match status" value="1"/>
</dbReference>
<dbReference type="GO" id="GO:0005634">
    <property type="term" value="C:nucleus"/>
    <property type="evidence" value="ECO:0007669"/>
    <property type="project" value="UniProtKB-SubCell"/>
</dbReference>
<dbReference type="InterPro" id="IPR050987">
    <property type="entry name" value="AtrR-like"/>
</dbReference>
<proteinExistence type="predicted"/>
<dbReference type="AlphaFoldDB" id="A0A1E3NXA7"/>
<dbReference type="GO" id="GO:0003677">
    <property type="term" value="F:DNA binding"/>
    <property type="evidence" value="ECO:0007669"/>
    <property type="project" value="UniProtKB-KW"/>
</dbReference>
<dbReference type="GO" id="GO:0008270">
    <property type="term" value="F:zinc ion binding"/>
    <property type="evidence" value="ECO:0007669"/>
    <property type="project" value="InterPro"/>
</dbReference>
<evidence type="ECO:0000313" key="8">
    <source>
        <dbReference type="EMBL" id="ODQ57292.1"/>
    </source>
</evidence>
<dbReference type="GO" id="GO:0045944">
    <property type="term" value="P:positive regulation of transcription by RNA polymerase II"/>
    <property type="evidence" value="ECO:0007669"/>
    <property type="project" value="UniProtKB-ARBA"/>
</dbReference>
<keyword evidence="2" id="KW-0805">Transcription regulation</keyword>
<evidence type="ECO:0000259" key="7">
    <source>
        <dbReference type="PROSITE" id="PS50048"/>
    </source>
</evidence>
<accession>A0A1E3NXA7</accession>
<dbReference type="EMBL" id="KV454214">
    <property type="protein sequence ID" value="ODQ57292.1"/>
    <property type="molecule type" value="Genomic_DNA"/>
</dbReference>
<dbReference type="RefSeq" id="XP_019036499.1">
    <property type="nucleotide sequence ID" value="XM_019185244.1"/>
</dbReference>
<dbReference type="InterPro" id="IPR036864">
    <property type="entry name" value="Zn2-C6_fun-type_DNA-bd_sf"/>
</dbReference>
<dbReference type="PANTHER" id="PTHR46910">
    <property type="entry name" value="TRANSCRIPTION FACTOR PDR1"/>
    <property type="match status" value="1"/>
</dbReference>
<dbReference type="GO" id="GO:0000981">
    <property type="term" value="F:DNA-binding transcription factor activity, RNA polymerase II-specific"/>
    <property type="evidence" value="ECO:0007669"/>
    <property type="project" value="InterPro"/>
</dbReference>
<reference evidence="8 9" key="1">
    <citation type="journal article" date="2016" name="Proc. Natl. Acad. Sci. U.S.A.">
        <title>Comparative genomics of biotechnologically important yeasts.</title>
        <authorList>
            <person name="Riley R."/>
            <person name="Haridas S."/>
            <person name="Wolfe K.H."/>
            <person name="Lopes M.R."/>
            <person name="Hittinger C.T."/>
            <person name="Goeker M."/>
            <person name="Salamov A.A."/>
            <person name="Wisecaver J.H."/>
            <person name="Long T.M."/>
            <person name="Calvey C.H."/>
            <person name="Aerts A.L."/>
            <person name="Barry K.W."/>
            <person name="Choi C."/>
            <person name="Clum A."/>
            <person name="Coughlan A.Y."/>
            <person name="Deshpande S."/>
            <person name="Douglass A.P."/>
            <person name="Hanson S.J."/>
            <person name="Klenk H.-P."/>
            <person name="LaButti K.M."/>
            <person name="Lapidus A."/>
            <person name="Lindquist E.A."/>
            <person name="Lipzen A.M."/>
            <person name="Meier-Kolthoff J.P."/>
            <person name="Ohm R.A."/>
            <person name="Otillar R.P."/>
            <person name="Pangilinan J.L."/>
            <person name="Peng Y."/>
            <person name="Rokas A."/>
            <person name="Rosa C.A."/>
            <person name="Scheuner C."/>
            <person name="Sibirny A.A."/>
            <person name="Slot J.C."/>
            <person name="Stielow J.B."/>
            <person name="Sun H."/>
            <person name="Kurtzman C.P."/>
            <person name="Blackwell M."/>
            <person name="Grigoriev I.V."/>
            <person name="Jeffries T.W."/>
        </authorList>
    </citation>
    <scope>NUCLEOTIDE SEQUENCE [LARGE SCALE GENOMIC DNA]</scope>
    <source>
        <strain evidence="9">ATCC 58044 / CBS 1984 / NCYC 433 / NRRL Y-366-8</strain>
    </source>
</reference>
<dbReference type="Proteomes" id="UP000094112">
    <property type="component" value="Unassembled WGS sequence"/>
</dbReference>
<evidence type="ECO:0000256" key="2">
    <source>
        <dbReference type="ARBA" id="ARBA00023015"/>
    </source>
</evidence>
<dbReference type="CDD" id="cd00067">
    <property type="entry name" value="GAL4"/>
    <property type="match status" value="1"/>
</dbReference>
<organism evidence="8 9">
    <name type="scientific">Wickerhamomyces anomalus (strain ATCC 58044 / CBS 1984 / NCYC 433 / NRRL Y-366-8)</name>
    <name type="common">Yeast</name>
    <name type="synonym">Hansenula anomala</name>
    <dbReference type="NCBI Taxonomy" id="683960"/>
    <lineage>
        <taxon>Eukaryota</taxon>
        <taxon>Fungi</taxon>
        <taxon>Dikarya</taxon>
        <taxon>Ascomycota</taxon>
        <taxon>Saccharomycotina</taxon>
        <taxon>Saccharomycetes</taxon>
        <taxon>Phaffomycetales</taxon>
        <taxon>Wickerhamomycetaceae</taxon>
        <taxon>Wickerhamomyces</taxon>
    </lineage>
</organism>
<protein>
    <recommendedName>
        <fullName evidence="7">Zn(2)-C6 fungal-type domain-containing protein</fullName>
    </recommendedName>
</protein>
<evidence type="ECO:0000256" key="6">
    <source>
        <dbReference type="SAM" id="MobiDB-lite"/>
    </source>
</evidence>
<comment type="subcellular location">
    <subcellularLocation>
        <location evidence="1">Nucleus</location>
    </subcellularLocation>
</comment>
<sequence length="313" mass="35128">MTLGKLKTSNRIEKPTIMESTSSSSSVSSAVSGNYPIVRRRISKACNYCRQRKIKCNGNTPCLNCKNHQIECTYSKTIRKKKKQTTKKLTLQDLEKRMNKMDQKFDLLNEQLSTVLNILADNKLGLKNHGSKSNKVKQEQIDESASITSSDEDEEDNYEDEELDDEEDILDEHADEVYEEQEDHDEFTHQQQPQLPQHNYLSPLSNSSHSESVSSNDSNDFNYNYVDSSANGLNNFNTQGFDASIVPTLGGSYTLDNAYDNINLGNMGAVTSSNGNGAFEFNNLDSKLNGYLYSEVPIVLNGSQLDNNDHAFS</sequence>
<name>A0A1E3NXA7_WICAA</name>
<evidence type="ECO:0000256" key="4">
    <source>
        <dbReference type="ARBA" id="ARBA00023163"/>
    </source>
</evidence>
<keyword evidence="5" id="KW-0539">Nucleus</keyword>
<evidence type="ECO:0000256" key="5">
    <source>
        <dbReference type="ARBA" id="ARBA00023242"/>
    </source>
</evidence>
<dbReference type="Gene3D" id="4.10.240.10">
    <property type="entry name" value="Zn(2)-C6 fungal-type DNA-binding domain"/>
    <property type="match status" value="1"/>
</dbReference>
<dbReference type="OrthoDB" id="5600212at2759"/>
<evidence type="ECO:0000256" key="1">
    <source>
        <dbReference type="ARBA" id="ARBA00004123"/>
    </source>
</evidence>
<keyword evidence="4" id="KW-0804">Transcription</keyword>
<evidence type="ECO:0000313" key="9">
    <source>
        <dbReference type="Proteomes" id="UP000094112"/>
    </source>
</evidence>
<dbReference type="PANTHER" id="PTHR46910:SF37">
    <property type="entry name" value="ZN(II)2CYS6 TRANSCRIPTION FACTOR (EUROFUNG)"/>
    <property type="match status" value="1"/>
</dbReference>
<gene>
    <name evidence="8" type="ORF">WICANDRAFT_81508</name>
</gene>
<dbReference type="Pfam" id="PF00172">
    <property type="entry name" value="Zn_clus"/>
    <property type="match status" value="1"/>
</dbReference>
<feature type="compositionally biased region" description="Acidic residues" evidence="6">
    <location>
        <begin position="150"/>
        <end position="165"/>
    </location>
</feature>
<dbReference type="SUPFAM" id="SSF57701">
    <property type="entry name" value="Zn2/Cys6 DNA-binding domain"/>
    <property type="match status" value="1"/>
</dbReference>
<dbReference type="InterPro" id="IPR001138">
    <property type="entry name" value="Zn2Cys6_DnaBD"/>
</dbReference>
<feature type="domain" description="Zn(2)-C6 fungal-type" evidence="7">
    <location>
        <begin position="45"/>
        <end position="74"/>
    </location>
</feature>